<gene>
    <name evidence="1" type="ORF">MBAV_001087</name>
</gene>
<keyword evidence="2" id="KW-1185">Reference proteome</keyword>
<sequence>MDKRYLDIISGCNVRLIDTYLSNREMQILLDQADIYVLPSARIHVVSILQAMANGLAVVVSDGWGIEE</sequence>
<dbReference type="Pfam" id="PF13692">
    <property type="entry name" value="Glyco_trans_1_4"/>
    <property type="match status" value="1"/>
</dbReference>
<protein>
    <recommendedName>
        <fullName evidence="3">Glycosyltransferase</fullName>
    </recommendedName>
</protein>
<evidence type="ECO:0000313" key="1">
    <source>
        <dbReference type="EMBL" id="KJU86719.1"/>
    </source>
</evidence>
<dbReference type="Proteomes" id="UP000033423">
    <property type="component" value="Unassembled WGS sequence"/>
</dbReference>
<accession>A0A0F3GXK1</accession>
<feature type="non-terminal residue" evidence="1">
    <location>
        <position position="68"/>
    </location>
</feature>
<organism evidence="1 2">
    <name type="scientific">Candidatus Magnetobacterium bavaricum</name>
    <dbReference type="NCBI Taxonomy" id="29290"/>
    <lineage>
        <taxon>Bacteria</taxon>
        <taxon>Pseudomonadati</taxon>
        <taxon>Nitrospirota</taxon>
        <taxon>Thermodesulfovibrionia</taxon>
        <taxon>Thermodesulfovibrionales</taxon>
        <taxon>Candidatus Magnetobacteriaceae</taxon>
        <taxon>Candidatus Magnetobacterium</taxon>
    </lineage>
</organism>
<reference evidence="1 2" key="1">
    <citation type="submission" date="2015-02" db="EMBL/GenBank/DDBJ databases">
        <title>Single-cell genomics of uncultivated deep-branching MTB reveals a conserved set of magnetosome genes.</title>
        <authorList>
            <person name="Kolinko S."/>
            <person name="Richter M."/>
            <person name="Glockner F.O."/>
            <person name="Brachmann A."/>
            <person name="Schuler D."/>
        </authorList>
    </citation>
    <scope>NUCLEOTIDE SEQUENCE [LARGE SCALE GENOMIC DNA]</scope>
    <source>
        <strain evidence="1">TM-1</strain>
    </source>
</reference>
<dbReference type="Gene3D" id="3.40.50.2000">
    <property type="entry name" value="Glycogen Phosphorylase B"/>
    <property type="match status" value="1"/>
</dbReference>
<name>A0A0F3GXK1_9BACT</name>
<dbReference type="AlphaFoldDB" id="A0A0F3GXK1"/>
<dbReference type="EMBL" id="LACI01000483">
    <property type="protein sequence ID" value="KJU86719.1"/>
    <property type="molecule type" value="Genomic_DNA"/>
</dbReference>
<comment type="caution">
    <text evidence="1">The sequence shown here is derived from an EMBL/GenBank/DDBJ whole genome shotgun (WGS) entry which is preliminary data.</text>
</comment>
<evidence type="ECO:0000313" key="2">
    <source>
        <dbReference type="Proteomes" id="UP000033423"/>
    </source>
</evidence>
<evidence type="ECO:0008006" key="3">
    <source>
        <dbReference type="Google" id="ProtNLM"/>
    </source>
</evidence>
<dbReference type="SUPFAM" id="SSF53756">
    <property type="entry name" value="UDP-Glycosyltransferase/glycogen phosphorylase"/>
    <property type="match status" value="1"/>
</dbReference>
<proteinExistence type="predicted"/>